<keyword evidence="3" id="KW-1185">Reference proteome</keyword>
<comment type="caution">
    <text evidence="2">The sequence shown here is derived from an EMBL/GenBank/DDBJ whole genome shotgun (WGS) entry which is preliminary data.</text>
</comment>
<dbReference type="Proteomes" id="UP001500212">
    <property type="component" value="Unassembled WGS sequence"/>
</dbReference>
<accession>A0ABP8TPL9</accession>
<proteinExistence type="predicted"/>
<dbReference type="EMBL" id="BAABHJ010000018">
    <property type="protein sequence ID" value="GAA4611876.1"/>
    <property type="molecule type" value="Genomic_DNA"/>
</dbReference>
<protein>
    <recommendedName>
        <fullName evidence="4">DUF5753 domain-containing protein</fullName>
    </recommendedName>
</protein>
<evidence type="ECO:0000313" key="3">
    <source>
        <dbReference type="Proteomes" id="UP001500212"/>
    </source>
</evidence>
<feature type="region of interest" description="Disordered" evidence="1">
    <location>
        <begin position="45"/>
        <end position="69"/>
    </location>
</feature>
<name>A0ABP8TPL9_9ACTN</name>
<feature type="compositionally biased region" description="Basic and acidic residues" evidence="1">
    <location>
        <begin position="46"/>
        <end position="59"/>
    </location>
</feature>
<evidence type="ECO:0000313" key="2">
    <source>
        <dbReference type="EMBL" id="GAA4611876.1"/>
    </source>
</evidence>
<sequence length="87" mass="10140">MRREDRESGALRRIMRYLQAGMMLMGAYAWPSPEAYFALRAAAARQEPHRPPGRPHPERITSYADLSPAERRLLTELEEQLDRESEK</sequence>
<dbReference type="RefSeq" id="WP_345359246.1">
    <property type="nucleotide sequence ID" value="NZ_BAABHJ010000018.1"/>
</dbReference>
<evidence type="ECO:0000256" key="1">
    <source>
        <dbReference type="SAM" id="MobiDB-lite"/>
    </source>
</evidence>
<organism evidence="2 3">
    <name type="scientific">Actinoallomurus liliacearum</name>
    <dbReference type="NCBI Taxonomy" id="1080073"/>
    <lineage>
        <taxon>Bacteria</taxon>
        <taxon>Bacillati</taxon>
        <taxon>Actinomycetota</taxon>
        <taxon>Actinomycetes</taxon>
        <taxon>Streptosporangiales</taxon>
        <taxon>Thermomonosporaceae</taxon>
        <taxon>Actinoallomurus</taxon>
    </lineage>
</organism>
<gene>
    <name evidence="2" type="ORF">GCM10023195_50580</name>
</gene>
<reference evidence="3" key="1">
    <citation type="journal article" date="2019" name="Int. J. Syst. Evol. Microbiol.">
        <title>The Global Catalogue of Microorganisms (GCM) 10K type strain sequencing project: providing services to taxonomists for standard genome sequencing and annotation.</title>
        <authorList>
            <consortium name="The Broad Institute Genomics Platform"/>
            <consortium name="The Broad Institute Genome Sequencing Center for Infectious Disease"/>
            <person name="Wu L."/>
            <person name="Ma J."/>
        </authorList>
    </citation>
    <scope>NUCLEOTIDE SEQUENCE [LARGE SCALE GENOMIC DNA]</scope>
    <source>
        <strain evidence="3">JCM 17938</strain>
    </source>
</reference>
<evidence type="ECO:0008006" key="4">
    <source>
        <dbReference type="Google" id="ProtNLM"/>
    </source>
</evidence>